<dbReference type="EMBL" id="GBXM01051820">
    <property type="protein sequence ID" value="JAH56757.1"/>
    <property type="molecule type" value="Transcribed_RNA"/>
</dbReference>
<protein>
    <submittedName>
        <fullName evidence="1">Uncharacterized protein</fullName>
    </submittedName>
</protein>
<sequence>MIKLKYCCYTVRYFFKKWLFAFHCYLLSVLD</sequence>
<proteinExistence type="predicted"/>
<name>A0A0E9TTI3_ANGAN</name>
<organism evidence="1">
    <name type="scientific">Anguilla anguilla</name>
    <name type="common">European freshwater eel</name>
    <name type="synonym">Muraena anguilla</name>
    <dbReference type="NCBI Taxonomy" id="7936"/>
    <lineage>
        <taxon>Eukaryota</taxon>
        <taxon>Metazoa</taxon>
        <taxon>Chordata</taxon>
        <taxon>Craniata</taxon>
        <taxon>Vertebrata</taxon>
        <taxon>Euteleostomi</taxon>
        <taxon>Actinopterygii</taxon>
        <taxon>Neopterygii</taxon>
        <taxon>Teleostei</taxon>
        <taxon>Anguilliformes</taxon>
        <taxon>Anguillidae</taxon>
        <taxon>Anguilla</taxon>
    </lineage>
</organism>
<reference evidence="1" key="1">
    <citation type="submission" date="2014-11" db="EMBL/GenBank/DDBJ databases">
        <authorList>
            <person name="Amaro Gonzalez C."/>
        </authorList>
    </citation>
    <scope>NUCLEOTIDE SEQUENCE</scope>
</reference>
<accession>A0A0E9TTI3</accession>
<evidence type="ECO:0000313" key="1">
    <source>
        <dbReference type="EMBL" id="JAH56757.1"/>
    </source>
</evidence>
<dbReference type="AlphaFoldDB" id="A0A0E9TTI3"/>
<reference evidence="1" key="2">
    <citation type="journal article" date="2015" name="Fish Shellfish Immunol.">
        <title>Early steps in the European eel (Anguilla anguilla)-Vibrio vulnificus interaction in the gills: Role of the RtxA13 toxin.</title>
        <authorList>
            <person name="Callol A."/>
            <person name="Pajuelo D."/>
            <person name="Ebbesson L."/>
            <person name="Teles M."/>
            <person name="MacKenzie S."/>
            <person name="Amaro C."/>
        </authorList>
    </citation>
    <scope>NUCLEOTIDE SEQUENCE</scope>
</reference>